<reference evidence="22" key="1">
    <citation type="submission" date="2020-12" db="EMBL/GenBank/DDBJ databases">
        <authorList>
            <person name="Iha C."/>
        </authorList>
    </citation>
    <scope>NUCLEOTIDE SEQUENCE</scope>
</reference>
<keyword evidence="5 21" id="KW-1133">Transmembrane helix</keyword>
<dbReference type="PANTHER" id="PTHR10250">
    <property type="entry name" value="MICROSOMAL GLUTATHIONE S-TRANSFERASE"/>
    <property type="match status" value="1"/>
</dbReference>
<evidence type="ECO:0000256" key="14">
    <source>
        <dbReference type="ARBA" id="ARBA00037916"/>
    </source>
</evidence>
<evidence type="ECO:0000256" key="5">
    <source>
        <dbReference type="ARBA" id="ARBA00022989"/>
    </source>
</evidence>
<comment type="pathway">
    <text evidence="13">Lipid metabolism; leukotriene C4 biosynthesis.</text>
</comment>
<dbReference type="EMBL" id="CAJHUC010000389">
    <property type="protein sequence ID" value="CAD7695788.1"/>
    <property type="molecule type" value="Genomic_DNA"/>
</dbReference>
<dbReference type="Pfam" id="PF01124">
    <property type="entry name" value="MAPEG"/>
    <property type="match status" value="1"/>
</dbReference>
<evidence type="ECO:0000256" key="13">
    <source>
        <dbReference type="ARBA" id="ARBA00037884"/>
    </source>
</evidence>
<keyword evidence="10" id="KW-0564">Palmitate</keyword>
<evidence type="ECO:0000256" key="1">
    <source>
        <dbReference type="ARBA" id="ARBA00004374"/>
    </source>
</evidence>
<dbReference type="InterPro" id="IPR050997">
    <property type="entry name" value="MAPEG"/>
</dbReference>
<dbReference type="GO" id="GO:0006629">
    <property type="term" value="P:lipid metabolic process"/>
    <property type="evidence" value="ECO:0007669"/>
    <property type="project" value="UniProtKB-KW"/>
</dbReference>
<evidence type="ECO:0000256" key="17">
    <source>
        <dbReference type="ARBA" id="ARBA00051411"/>
    </source>
</evidence>
<keyword evidence="8" id="KW-0496">Mitochondrion</keyword>
<evidence type="ECO:0000256" key="15">
    <source>
        <dbReference type="ARBA" id="ARBA00039056"/>
    </source>
</evidence>
<evidence type="ECO:0000313" key="23">
    <source>
        <dbReference type="Proteomes" id="UP000708148"/>
    </source>
</evidence>
<dbReference type="GO" id="GO:0006691">
    <property type="term" value="P:leukotriene metabolic process"/>
    <property type="evidence" value="ECO:0007669"/>
    <property type="project" value="UniProtKB-ARBA"/>
</dbReference>
<keyword evidence="3 21" id="KW-0812">Transmembrane</keyword>
<evidence type="ECO:0000256" key="6">
    <source>
        <dbReference type="ARBA" id="ARBA00023002"/>
    </source>
</evidence>
<dbReference type="PANTHER" id="PTHR10250:SF26">
    <property type="entry name" value="GLUTATHIONE S-TRANSFERASE 3, MITOCHONDRIAL"/>
    <property type="match status" value="1"/>
</dbReference>
<evidence type="ECO:0000256" key="20">
    <source>
        <dbReference type="ARBA" id="ARBA00076908"/>
    </source>
</evidence>
<evidence type="ECO:0000256" key="2">
    <source>
        <dbReference type="ARBA" id="ARBA00022679"/>
    </source>
</evidence>
<evidence type="ECO:0000313" key="22">
    <source>
        <dbReference type="EMBL" id="CAD7695788.1"/>
    </source>
</evidence>
<comment type="catalytic activity">
    <reaction evidence="17">
        <text>15-deoxy-Delta(12,14)-prostaglandin J2 + glutathione = 15-deoxy-Delta(12,14)-prostaglandin J2-S-(R)-glutathione</text>
        <dbReference type="Rhea" id="RHEA:75963"/>
        <dbReference type="ChEBI" id="CHEBI:57925"/>
        <dbReference type="ChEBI" id="CHEBI:85236"/>
        <dbReference type="ChEBI" id="CHEBI:194498"/>
    </reaction>
    <physiologicalReaction direction="left-to-right" evidence="17">
        <dbReference type="Rhea" id="RHEA:75964"/>
    </physiologicalReaction>
</comment>
<evidence type="ECO:0000256" key="19">
    <source>
        <dbReference type="ARBA" id="ARBA00075145"/>
    </source>
</evidence>
<evidence type="ECO:0000256" key="12">
    <source>
        <dbReference type="ARBA" id="ARBA00023288"/>
    </source>
</evidence>
<dbReference type="SUPFAM" id="SSF161084">
    <property type="entry name" value="MAPEG domain-like"/>
    <property type="match status" value="1"/>
</dbReference>
<dbReference type="GO" id="GO:0004364">
    <property type="term" value="F:glutathione transferase activity"/>
    <property type="evidence" value="ECO:0007669"/>
    <property type="project" value="TreeGrafter"/>
</dbReference>
<gene>
    <name evidence="22" type="ORF">OSTQU699_LOCUS1149</name>
</gene>
<accession>A0A8S1ILE9</accession>
<evidence type="ECO:0000256" key="7">
    <source>
        <dbReference type="ARBA" id="ARBA00023098"/>
    </source>
</evidence>
<keyword evidence="6" id="KW-0560">Oxidoreductase</keyword>
<dbReference type="InterPro" id="IPR023352">
    <property type="entry name" value="MAPEG-like_dom_sf"/>
</dbReference>
<dbReference type="FunFam" id="1.20.120.550:FF:000004">
    <property type="entry name" value="Microsomal glutathione S-transferase 3"/>
    <property type="match status" value="1"/>
</dbReference>
<feature type="transmembrane region" description="Helical" evidence="21">
    <location>
        <begin position="78"/>
        <end position="97"/>
    </location>
</feature>
<dbReference type="Proteomes" id="UP000708148">
    <property type="component" value="Unassembled WGS sequence"/>
</dbReference>
<proteinExistence type="predicted"/>
<dbReference type="InterPro" id="IPR001129">
    <property type="entry name" value="Membr-assoc_MAPEG"/>
</dbReference>
<dbReference type="GO" id="GO:0005635">
    <property type="term" value="C:nuclear envelope"/>
    <property type="evidence" value="ECO:0007669"/>
    <property type="project" value="TreeGrafter"/>
</dbReference>
<dbReference type="EC" id="4.4.1.20" evidence="15"/>
<dbReference type="GO" id="GO:0005783">
    <property type="term" value="C:endoplasmic reticulum"/>
    <property type="evidence" value="ECO:0007669"/>
    <property type="project" value="TreeGrafter"/>
</dbReference>
<evidence type="ECO:0000256" key="16">
    <source>
        <dbReference type="ARBA" id="ARBA00049298"/>
    </source>
</evidence>
<dbReference type="OrthoDB" id="410651at2759"/>
<comment type="pathway">
    <text evidence="14">Lipid metabolism; arachidonate metabolism.</text>
</comment>
<comment type="caution">
    <text evidence="22">The sequence shown here is derived from an EMBL/GenBank/DDBJ whole genome shotgun (WGS) entry which is preliminary data.</text>
</comment>
<evidence type="ECO:0000256" key="9">
    <source>
        <dbReference type="ARBA" id="ARBA00023136"/>
    </source>
</evidence>
<keyword evidence="11" id="KW-0456">Lyase</keyword>
<keyword evidence="2" id="KW-0808">Transferase</keyword>
<dbReference type="GO" id="GO:0004464">
    <property type="term" value="F:leukotriene-C4 synthase activity"/>
    <property type="evidence" value="ECO:0007669"/>
    <property type="project" value="UniProtKB-EC"/>
</dbReference>
<name>A0A8S1ILE9_9CHLO</name>
<dbReference type="GO" id="GO:0005741">
    <property type="term" value="C:mitochondrial outer membrane"/>
    <property type="evidence" value="ECO:0007669"/>
    <property type="project" value="UniProtKB-SubCell"/>
</dbReference>
<evidence type="ECO:0000256" key="21">
    <source>
        <dbReference type="SAM" id="Phobius"/>
    </source>
</evidence>
<evidence type="ECO:0000256" key="3">
    <source>
        <dbReference type="ARBA" id="ARBA00022692"/>
    </source>
</evidence>
<sequence length="145" mass="15732">MAIELQPEYGYVIASIAATNFVVQYMAGQVGAARKRYGVPYPKMYMEGDSYDARTFNCIQRVHQNTAESAPLVMVTNAVLGVVHPITASVLMAAYLVGRLVYSKGYSTGRPKNRMPGVLISWTAWLASACVAVYAGIARTGMLSK</sequence>
<organism evidence="22 23">
    <name type="scientific">Ostreobium quekettii</name>
    <dbReference type="NCBI Taxonomy" id="121088"/>
    <lineage>
        <taxon>Eukaryota</taxon>
        <taxon>Viridiplantae</taxon>
        <taxon>Chlorophyta</taxon>
        <taxon>core chlorophytes</taxon>
        <taxon>Ulvophyceae</taxon>
        <taxon>TCBD clade</taxon>
        <taxon>Bryopsidales</taxon>
        <taxon>Ostreobineae</taxon>
        <taxon>Ostreobiaceae</taxon>
        <taxon>Ostreobium</taxon>
    </lineage>
</organism>
<evidence type="ECO:0000256" key="11">
    <source>
        <dbReference type="ARBA" id="ARBA00023239"/>
    </source>
</evidence>
<keyword evidence="7" id="KW-0443">Lipid metabolism</keyword>
<evidence type="ECO:0000256" key="4">
    <source>
        <dbReference type="ARBA" id="ARBA00022787"/>
    </source>
</evidence>
<keyword evidence="23" id="KW-1185">Reference proteome</keyword>
<evidence type="ECO:0000256" key="18">
    <source>
        <dbReference type="ARBA" id="ARBA00069748"/>
    </source>
</evidence>
<protein>
    <recommendedName>
        <fullName evidence="18">Glutathione S-transferase 3, mitochondrial</fullName>
        <ecNumber evidence="15">4.4.1.20</ecNumber>
    </recommendedName>
    <alternativeName>
        <fullName evidence="19">Glutathione peroxidase MGST3</fullName>
    </alternativeName>
    <alternativeName>
        <fullName evidence="20">LTC4 synthase MGST3</fullName>
    </alternativeName>
</protein>
<dbReference type="GO" id="GO:0004602">
    <property type="term" value="F:glutathione peroxidase activity"/>
    <property type="evidence" value="ECO:0007669"/>
    <property type="project" value="TreeGrafter"/>
</dbReference>
<keyword evidence="12" id="KW-0449">Lipoprotein</keyword>
<comment type="catalytic activity">
    <reaction evidence="16">
        <text>leukotriene C4 = leukotriene A4 + glutathione</text>
        <dbReference type="Rhea" id="RHEA:17617"/>
        <dbReference type="ChEBI" id="CHEBI:57463"/>
        <dbReference type="ChEBI" id="CHEBI:57925"/>
        <dbReference type="ChEBI" id="CHEBI:57973"/>
        <dbReference type="EC" id="4.4.1.20"/>
    </reaction>
    <physiologicalReaction direction="right-to-left" evidence="16">
        <dbReference type="Rhea" id="RHEA:17619"/>
    </physiologicalReaction>
</comment>
<comment type="subcellular location">
    <subcellularLocation>
        <location evidence="1">Mitochondrion outer membrane</location>
        <topology evidence="1">Multi-pass membrane protein</topology>
    </subcellularLocation>
</comment>
<keyword evidence="9 21" id="KW-0472">Membrane</keyword>
<dbReference type="Gene3D" id="1.20.120.550">
    <property type="entry name" value="Membrane associated eicosanoid/glutathione metabolism-like domain"/>
    <property type="match status" value="1"/>
</dbReference>
<feature type="transmembrane region" description="Helical" evidence="21">
    <location>
        <begin position="118"/>
        <end position="137"/>
    </location>
</feature>
<evidence type="ECO:0000256" key="10">
    <source>
        <dbReference type="ARBA" id="ARBA00023139"/>
    </source>
</evidence>
<dbReference type="AlphaFoldDB" id="A0A8S1ILE9"/>
<keyword evidence="4" id="KW-1000">Mitochondrion outer membrane</keyword>
<evidence type="ECO:0000256" key="8">
    <source>
        <dbReference type="ARBA" id="ARBA00023128"/>
    </source>
</evidence>